<dbReference type="PANTHER" id="PTHR35528:SF3">
    <property type="entry name" value="BLL1675 PROTEIN"/>
    <property type="match status" value="1"/>
</dbReference>
<dbReference type="EMBL" id="AWVK01000026">
    <property type="protein sequence ID" value="ERK44840.1"/>
    <property type="molecule type" value="Genomic_DNA"/>
</dbReference>
<evidence type="ECO:0000313" key="2">
    <source>
        <dbReference type="Proteomes" id="UP000016644"/>
    </source>
</evidence>
<dbReference type="PANTHER" id="PTHR35528">
    <property type="entry name" value="BLL1675 PROTEIN"/>
    <property type="match status" value="1"/>
</dbReference>
<name>U2P305_LEVBR</name>
<accession>U2P305</accession>
<proteinExistence type="predicted"/>
<organism evidence="1 2">
    <name type="scientific">Levilactobacillus brevis ATCC 14869 = DSM 20054</name>
    <dbReference type="NCBI Taxonomy" id="649758"/>
    <lineage>
        <taxon>Bacteria</taxon>
        <taxon>Bacillati</taxon>
        <taxon>Bacillota</taxon>
        <taxon>Bacilli</taxon>
        <taxon>Lactobacillales</taxon>
        <taxon>Lactobacillaceae</taxon>
        <taxon>Levilactobacillus</taxon>
    </lineage>
</organism>
<reference evidence="1 2" key="1">
    <citation type="submission" date="2013-06" db="EMBL/GenBank/DDBJ databases">
        <authorList>
            <person name="Weinstock G."/>
            <person name="Sodergren E."/>
            <person name="Lobos E.A."/>
            <person name="Fulton L."/>
            <person name="Fulton R."/>
            <person name="Courtney L."/>
            <person name="Fronick C."/>
            <person name="O'Laughlin M."/>
            <person name="Godfrey J."/>
            <person name="Wilson R.M."/>
            <person name="Miner T."/>
            <person name="Farmer C."/>
            <person name="Delehaunty K."/>
            <person name="Cordes M."/>
            <person name="Minx P."/>
            <person name="Tomlinson C."/>
            <person name="Chen J."/>
            <person name="Wollam A."/>
            <person name="Pepin K.H."/>
            <person name="Bhonagiri V."/>
            <person name="Zhang X."/>
            <person name="Warren W."/>
            <person name="Mitreva M."/>
            <person name="Mardis E.R."/>
            <person name="Wilson R.K."/>
        </authorList>
    </citation>
    <scope>NUCLEOTIDE SEQUENCE [LARGE SCALE GENOMIC DNA]</scope>
    <source>
        <strain evidence="1 2">ATCC 14869</strain>
    </source>
</reference>
<dbReference type="PATRIC" id="fig|649758.3.peg.577"/>
<evidence type="ECO:0000313" key="1">
    <source>
        <dbReference type="EMBL" id="ERK44840.1"/>
    </source>
</evidence>
<protein>
    <recommendedName>
        <fullName evidence="3">Transposase</fullName>
    </recommendedName>
</protein>
<dbReference type="AlphaFoldDB" id="U2P305"/>
<dbReference type="InterPro" id="IPR052183">
    <property type="entry name" value="IS_Transposase"/>
</dbReference>
<sequence>MNWFKGRHFNQDIITVAVGYYFRFNLSYRDVVEIMADRCASVHHTTIMRRVHHYGAIFQMLWRRHKQSTSQS</sequence>
<evidence type="ECO:0008006" key="3">
    <source>
        <dbReference type="Google" id="ProtNLM"/>
    </source>
</evidence>
<comment type="caution">
    <text evidence="1">The sequence shown here is derived from an EMBL/GenBank/DDBJ whole genome shotgun (WGS) entry which is preliminary data.</text>
</comment>
<gene>
    <name evidence="1" type="ORF">HMPREF0495_00638</name>
</gene>
<dbReference type="Proteomes" id="UP000016644">
    <property type="component" value="Unassembled WGS sequence"/>
</dbReference>
<dbReference type="HOGENOM" id="CLU_067322_4_2_9"/>